<evidence type="ECO:0000313" key="1">
    <source>
        <dbReference type="EMBL" id="CRI42175.1"/>
    </source>
</evidence>
<reference evidence="1" key="1">
    <citation type="submission" date="2015-05" db="EMBL/GenBank/DDBJ databases">
        <authorList>
            <person name="Rattei Thomas"/>
        </authorList>
    </citation>
    <scope>NUCLEOTIDE SEQUENCE</scope>
    <source>
        <strain evidence="1">DC9</strain>
    </source>
</reference>
<protein>
    <submittedName>
        <fullName evidence="1">Uncharacterized protein CPn_0047/CP_0727/CPj0047/CpB0048</fullName>
    </submittedName>
</protein>
<proteinExistence type="predicted"/>
<accession>A0A0F7WPE8</accession>
<dbReference type="EMBL" id="LN847019">
    <property type="protein sequence ID" value="CRI42175.1"/>
    <property type="molecule type" value="Genomic_DNA"/>
</dbReference>
<sequence length="63" mass="7586">MGFFRFVLEGILTMYRFQKIRMTLTTQGFVLNKSLRKDYELWFVYGSCPESKVKLQTSSHKWL</sequence>
<dbReference type="AlphaFoldDB" id="A0A0F7WPE8"/>
<organism evidence="1">
    <name type="scientific">Chlamydia pneumoniae</name>
    <name type="common">Chlamydophila pneumoniae</name>
    <dbReference type="NCBI Taxonomy" id="83558"/>
    <lineage>
        <taxon>Bacteria</taxon>
        <taxon>Pseudomonadati</taxon>
        <taxon>Chlamydiota</taxon>
        <taxon>Chlamydiia</taxon>
        <taxon>Chlamydiales</taxon>
        <taxon>Chlamydiaceae</taxon>
        <taxon>Chlamydia/Chlamydophila group</taxon>
        <taxon>Chlamydia</taxon>
    </lineage>
</organism>
<gene>
    <name evidence="1" type="ORF">BN1224_DC9_AK_00020</name>
</gene>
<name>A0A0F7WPE8_CHLPN</name>